<dbReference type="HOGENOM" id="CLU_2869146_0_0_1"/>
<reference evidence="2" key="2">
    <citation type="submission" date="2015-01" db="EMBL/GenBank/DDBJ databases">
        <title>Evolutionary Origins and Diversification of the Mycorrhizal Mutualists.</title>
        <authorList>
            <consortium name="DOE Joint Genome Institute"/>
            <consortium name="Mycorrhizal Genomics Consortium"/>
            <person name="Kohler A."/>
            <person name="Kuo A."/>
            <person name="Nagy L.G."/>
            <person name="Floudas D."/>
            <person name="Copeland A."/>
            <person name="Barry K.W."/>
            <person name="Cichocki N."/>
            <person name="Veneault-Fourrey C."/>
            <person name="LaButti K."/>
            <person name="Lindquist E.A."/>
            <person name="Lipzen A."/>
            <person name="Lundell T."/>
            <person name="Morin E."/>
            <person name="Murat C."/>
            <person name="Riley R."/>
            <person name="Ohm R."/>
            <person name="Sun H."/>
            <person name="Tunlid A."/>
            <person name="Henrissat B."/>
            <person name="Grigoriev I.V."/>
            <person name="Hibbett D.S."/>
            <person name="Martin F."/>
        </authorList>
    </citation>
    <scope>NUCLEOTIDE SEQUENCE [LARGE SCALE GENOMIC DNA]</scope>
    <source>
        <strain evidence="2">UH-Slu-Lm8-n1</strain>
    </source>
</reference>
<accession>A0A0D0AVE6</accession>
<reference evidence="1 2" key="1">
    <citation type="submission" date="2014-04" db="EMBL/GenBank/DDBJ databases">
        <authorList>
            <consortium name="DOE Joint Genome Institute"/>
            <person name="Kuo A."/>
            <person name="Ruytinx J."/>
            <person name="Rineau F."/>
            <person name="Colpaert J."/>
            <person name="Kohler A."/>
            <person name="Nagy L.G."/>
            <person name="Floudas D."/>
            <person name="Copeland A."/>
            <person name="Barry K.W."/>
            <person name="Cichocki N."/>
            <person name="Veneault-Fourrey C."/>
            <person name="LaButti K."/>
            <person name="Lindquist E.A."/>
            <person name="Lipzen A."/>
            <person name="Lundell T."/>
            <person name="Morin E."/>
            <person name="Murat C."/>
            <person name="Sun H."/>
            <person name="Tunlid A."/>
            <person name="Henrissat B."/>
            <person name="Grigoriev I.V."/>
            <person name="Hibbett D.S."/>
            <person name="Martin F."/>
            <person name="Nordberg H.P."/>
            <person name="Cantor M.N."/>
            <person name="Hua S.X."/>
        </authorList>
    </citation>
    <scope>NUCLEOTIDE SEQUENCE [LARGE SCALE GENOMIC DNA]</scope>
    <source>
        <strain evidence="1 2">UH-Slu-Lm8-n1</strain>
    </source>
</reference>
<protein>
    <submittedName>
        <fullName evidence="1">Uncharacterized protein</fullName>
    </submittedName>
</protein>
<dbReference type="EMBL" id="KN835398">
    <property type="protein sequence ID" value="KIK38362.1"/>
    <property type="molecule type" value="Genomic_DNA"/>
</dbReference>
<name>A0A0D0AVE6_9AGAM</name>
<keyword evidence="2" id="KW-1185">Reference proteome</keyword>
<dbReference type="InParanoid" id="A0A0D0AVE6"/>
<organism evidence="1 2">
    <name type="scientific">Suillus luteus UH-Slu-Lm8-n1</name>
    <dbReference type="NCBI Taxonomy" id="930992"/>
    <lineage>
        <taxon>Eukaryota</taxon>
        <taxon>Fungi</taxon>
        <taxon>Dikarya</taxon>
        <taxon>Basidiomycota</taxon>
        <taxon>Agaricomycotina</taxon>
        <taxon>Agaricomycetes</taxon>
        <taxon>Agaricomycetidae</taxon>
        <taxon>Boletales</taxon>
        <taxon>Suillineae</taxon>
        <taxon>Suillaceae</taxon>
        <taxon>Suillus</taxon>
    </lineage>
</organism>
<proteinExistence type="predicted"/>
<evidence type="ECO:0000313" key="1">
    <source>
        <dbReference type="EMBL" id="KIK38362.1"/>
    </source>
</evidence>
<dbReference type="AlphaFoldDB" id="A0A0D0AVE6"/>
<gene>
    <name evidence="1" type="ORF">CY34DRAFT_809440</name>
</gene>
<sequence>MGIPAEATASSSPGIHARVKDAAQCFALPMGPTSPTVHEILTCFDNTVPRTISMIRAGVREGVL</sequence>
<dbReference type="Proteomes" id="UP000054485">
    <property type="component" value="Unassembled WGS sequence"/>
</dbReference>
<evidence type="ECO:0000313" key="2">
    <source>
        <dbReference type="Proteomes" id="UP000054485"/>
    </source>
</evidence>